<sequence length="600" mass="68165">MRNTKTKQHSLSFDYSLVLYQEHLSKCHFCFCYLISGSDVLLVKDIANPKCFTRTRKDFTCFFETADNRTYDLLYTSQSDLSKSKKCEMSIHGTENGTLLHVCPFPAEEVFLYTETYIQVVDRTKNITLYNRTVSVEDYCLLEPPLNVSLQPNDKVGELKVSLDTKYIKRIPNKRYRIIYSSMKLGEQTKEVKCDKFLLSSLVPGEVIEVQASVKSGKPGIWSAWSKPVQAKVPQTADDISLVCYTSDLQHVTCHWDGTKYGSEYKLFHSLRYQYTALILAFYHIVYVQMSYLKFSFLPIPPRLNSIVPPSQLKGVLIKKKLCLNWEAPLPSLSGDLQYEVNIQIKGGEELSVSLSNTSTCAELTSGCQFSVRVRAKPEGVIYSGFWSDWSDVFSDMLLMWCICVSMLIIAIVQHSFFVFFFRKLKQYFWPPVPNLEKVLQGFLMDINQQKWSPPVTEKLSFEVTASSVVEIMSDDTVPGLDKCWKESSDLLSSDGSFSTEEQTNGSSGDEVLRDYVTLNKDLSVFCLNENCYVYEQCNDGEDPETGNKLIKTCLCLKPCSCNNYSNGSYVPMAQCTDGFNYKVPNGKGARNPYSNLPLT</sequence>
<keyword evidence="5 8" id="KW-0472">Membrane</keyword>
<keyword evidence="6" id="KW-0675">Receptor</keyword>
<dbReference type="PANTHER" id="PTHR23037">
    <property type="entry name" value="CYTOKINE RECEPTOR"/>
    <property type="match status" value="1"/>
</dbReference>
<dbReference type="Gene3D" id="2.60.40.10">
    <property type="entry name" value="Immunoglobulins"/>
    <property type="match status" value="3"/>
</dbReference>
<reference evidence="10" key="2">
    <citation type="submission" date="2025-09" db="UniProtKB">
        <authorList>
            <consortium name="Ensembl"/>
        </authorList>
    </citation>
    <scope>IDENTIFICATION</scope>
</reference>
<name>A0A3Q2CDK4_CYPVA</name>
<keyword evidence="2 8" id="KW-0812">Transmembrane</keyword>
<feature type="transmembrane region" description="Helical" evidence="8">
    <location>
        <begin position="275"/>
        <end position="293"/>
    </location>
</feature>
<dbReference type="InterPro" id="IPR013783">
    <property type="entry name" value="Ig-like_fold"/>
</dbReference>
<proteinExistence type="predicted"/>
<keyword evidence="4 8" id="KW-1133">Transmembrane helix</keyword>
<feature type="transmembrane region" description="Helical" evidence="8">
    <location>
        <begin position="398"/>
        <end position="422"/>
    </location>
</feature>
<feature type="domain" description="Growth hormone/erythropoietin receptor ligand binding" evidence="9">
    <location>
        <begin position="39"/>
        <end position="137"/>
    </location>
</feature>
<evidence type="ECO:0000256" key="8">
    <source>
        <dbReference type="SAM" id="Phobius"/>
    </source>
</evidence>
<accession>A0A3Q2CDK4</accession>
<keyword evidence="7" id="KW-0325">Glycoprotein</keyword>
<keyword evidence="3" id="KW-0732">Signal</keyword>
<dbReference type="Ensembl" id="ENSCVAT00000010676.1">
    <property type="protein sequence ID" value="ENSCVAP00000003064.1"/>
    <property type="gene ID" value="ENSCVAG00000004278.1"/>
</dbReference>
<evidence type="ECO:0000256" key="7">
    <source>
        <dbReference type="ARBA" id="ARBA00023180"/>
    </source>
</evidence>
<dbReference type="AlphaFoldDB" id="A0A3Q2CDK4"/>
<dbReference type="SUPFAM" id="SSF49265">
    <property type="entry name" value="Fibronectin type III"/>
    <property type="match status" value="3"/>
</dbReference>
<protein>
    <submittedName>
        <fullName evidence="10">MPL proto-oncogene, thrombopoietin receptor</fullName>
    </submittedName>
</protein>
<evidence type="ECO:0000256" key="3">
    <source>
        <dbReference type="ARBA" id="ARBA00022729"/>
    </source>
</evidence>
<dbReference type="Pfam" id="PF09067">
    <property type="entry name" value="EpoR_lig-bind"/>
    <property type="match status" value="1"/>
</dbReference>
<evidence type="ECO:0000256" key="4">
    <source>
        <dbReference type="ARBA" id="ARBA00022989"/>
    </source>
</evidence>
<evidence type="ECO:0000256" key="1">
    <source>
        <dbReference type="ARBA" id="ARBA00004479"/>
    </source>
</evidence>
<dbReference type="PANTHER" id="PTHR23037:SF34">
    <property type="entry name" value="THROMBOPOIETIN RECEPTOR ISOFORM X1"/>
    <property type="match status" value="1"/>
</dbReference>
<evidence type="ECO:0000313" key="11">
    <source>
        <dbReference type="Proteomes" id="UP000265020"/>
    </source>
</evidence>
<keyword evidence="11" id="KW-1185">Reference proteome</keyword>
<dbReference type="GO" id="GO:0004896">
    <property type="term" value="F:cytokine receptor activity"/>
    <property type="evidence" value="ECO:0007669"/>
    <property type="project" value="TreeGrafter"/>
</dbReference>
<dbReference type="CDD" id="cd00063">
    <property type="entry name" value="FN3"/>
    <property type="match status" value="1"/>
</dbReference>
<dbReference type="GO" id="GO:0009897">
    <property type="term" value="C:external side of plasma membrane"/>
    <property type="evidence" value="ECO:0007669"/>
    <property type="project" value="TreeGrafter"/>
</dbReference>
<dbReference type="InterPro" id="IPR036116">
    <property type="entry name" value="FN3_sf"/>
</dbReference>
<evidence type="ECO:0000256" key="6">
    <source>
        <dbReference type="ARBA" id="ARBA00023170"/>
    </source>
</evidence>
<comment type="subcellular location">
    <subcellularLocation>
        <location evidence="1">Membrane</location>
        <topology evidence="1">Single-pass type I membrane protein</topology>
    </subcellularLocation>
</comment>
<dbReference type="Proteomes" id="UP000265020">
    <property type="component" value="Unassembled WGS sequence"/>
</dbReference>
<dbReference type="InterPro" id="IPR003961">
    <property type="entry name" value="FN3_dom"/>
</dbReference>
<evidence type="ECO:0000256" key="2">
    <source>
        <dbReference type="ARBA" id="ARBA00022692"/>
    </source>
</evidence>
<dbReference type="InterPro" id="IPR015152">
    <property type="entry name" value="Growth/epo_recpt_lig-bind"/>
</dbReference>
<evidence type="ECO:0000256" key="5">
    <source>
        <dbReference type="ARBA" id="ARBA00023136"/>
    </source>
</evidence>
<evidence type="ECO:0000313" key="10">
    <source>
        <dbReference type="Ensembl" id="ENSCVAP00000003064.1"/>
    </source>
</evidence>
<dbReference type="GeneTree" id="ENSGT00940000166530"/>
<organism evidence="10 11">
    <name type="scientific">Cyprinodon variegatus</name>
    <name type="common">Sheepshead minnow</name>
    <dbReference type="NCBI Taxonomy" id="28743"/>
    <lineage>
        <taxon>Eukaryota</taxon>
        <taxon>Metazoa</taxon>
        <taxon>Chordata</taxon>
        <taxon>Craniata</taxon>
        <taxon>Vertebrata</taxon>
        <taxon>Euteleostomi</taxon>
        <taxon>Actinopterygii</taxon>
        <taxon>Neopterygii</taxon>
        <taxon>Teleostei</taxon>
        <taxon>Neoteleostei</taxon>
        <taxon>Acanthomorphata</taxon>
        <taxon>Ovalentaria</taxon>
        <taxon>Atherinomorphae</taxon>
        <taxon>Cyprinodontiformes</taxon>
        <taxon>Cyprinodontidae</taxon>
        <taxon>Cyprinodon</taxon>
    </lineage>
</organism>
<evidence type="ECO:0000259" key="9">
    <source>
        <dbReference type="Pfam" id="PF09067"/>
    </source>
</evidence>
<reference evidence="10" key="1">
    <citation type="submission" date="2025-08" db="UniProtKB">
        <authorList>
            <consortium name="Ensembl"/>
        </authorList>
    </citation>
    <scope>IDENTIFICATION</scope>
</reference>